<dbReference type="EMBL" id="LN854763">
    <property type="protein sequence ID" value="CDP90865.2"/>
    <property type="molecule type" value="Genomic_DNA"/>
</dbReference>
<name>A0A1U7EZV8_BRUMA</name>
<evidence type="ECO:0000313" key="2">
    <source>
        <dbReference type="EMBL" id="CDP91208.2"/>
    </source>
</evidence>
<accession>A0A1U7EZV8</accession>
<dbReference type="AlphaFoldDB" id="A0A1U7EZV8"/>
<dbReference type="EMBL" id="LN855624">
    <property type="protein sequence ID" value="CDP91210.2"/>
    <property type="molecule type" value="Genomic_DNA"/>
</dbReference>
<reference evidence="2" key="2">
    <citation type="submission" date="2012-12" db="EMBL/GenBank/DDBJ databases">
        <authorList>
            <consortium name="WormBase Consortium"/>
            <person name="Ghedin E."/>
            <person name="Paulini M."/>
        </authorList>
    </citation>
    <scope>NUCLEOTIDE SEQUENCE</scope>
    <source>
        <strain evidence="2">FR3</strain>
    </source>
</reference>
<proteinExistence type="predicted"/>
<organism evidence="2">
    <name type="scientific">Brugia malayi</name>
    <name type="common">Filarial nematode worm</name>
    <dbReference type="NCBI Taxonomy" id="6279"/>
    <lineage>
        <taxon>Eukaryota</taxon>
        <taxon>Metazoa</taxon>
        <taxon>Ecdysozoa</taxon>
        <taxon>Nematoda</taxon>
        <taxon>Chromadorea</taxon>
        <taxon>Rhabditida</taxon>
        <taxon>Spirurina</taxon>
        <taxon>Spiruromorpha</taxon>
        <taxon>Filarioidea</taxon>
        <taxon>Onchocercidae</taxon>
        <taxon>Brugia</taxon>
    </lineage>
</organism>
<evidence type="ECO:0000313" key="1">
    <source>
        <dbReference type="EMBL" id="CDP90865.2"/>
    </source>
</evidence>
<reference evidence="2" key="1">
    <citation type="journal article" date="2007" name="Science">
        <title>Draft genome of the filarial nematode parasite Brugia malayi.</title>
        <authorList>
            <person name="Ghedin E."/>
            <person name="Wang S."/>
            <person name="Spiro D."/>
            <person name="Caler E."/>
            <person name="Zhao Q."/>
            <person name="Crabtree J."/>
            <person name="Allen J.E."/>
            <person name="Delcher A.L."/>
            <person name="Guiliano D.B."/>
            <person name="Miranda-Saavedra D."/>
            <person name="Angiuoli S.V."/>
            <person name="Creasy T."/>
            <person name="Amedeo P."/>
            <person name="Haas B."/>
            <person name="El-Sayed N.M."/>
            <person name="Wortman J.R."/>
            <person name="Feldblyum T."/>
            <person name="Tallon L."/>
            <person name="Schatz M."/>
            <person name="Shumway M."/>
            <person name="Koo H."/>
            <person name="Salzberg S.L."/>
            <person name="Schobel S."/>
            <person name="Pertea M."/>
            <person name="Pop M."/>
            <person name="White O."/>
            <person name="Barton G.J."/>
            <person name="Carlow C.K."/>
            <person name="Crawford M.J."/>
            <person name="Daub J."/>
            <person name="Dimmic M.W."/>
            <person name="Estes C.F."/>
            <person name="Foster J.M."/>
            <person name="Ganatra M."/>
            <person name="Gregory W.F."/>
            <person name="Johnson N.M."/>
            <person name="Jin J."/>
            <person name="Komuniecki R."/>
            <person name="Korf I."/>
            <person name="Kumar S."/>
            <person name="Laney S."/>
            <person name="Li B.W."/>
            <person name="Li W."/>
            <person name="Lindblom T.H."/>
            <person name="Lustigman S."/>
            <person name="Ma D."/>
            <person name="Maina C.V."/>
            <person name="Martin D.M."/>
            <person name="McCarter J.P."/>
            <person name="McReynolds L."/>
            <person name="Mitreva M."/>
            <person name="Nutman T.B."/>
            <person name="Parkinson J."/>
            <person name="Peregrin-Alvarez J.M."/>
            <person name="Poole C."/>
            <person name="Ren Q."/>
            <person name="Saunders L."/>
            <person name="Sluder A.E."/>
            <person name="Smith K."/>
            <person name="Stanke M."/>
            <person name="Unnasch T.R."/>
            <person name="Ware J."/>
            <person name="Wei A.D."/>
            <person name="Weil G."/>
            <person name="Williams D.J."/>
            <person name="Zhang Y."/>
            <person name="Williams S.A."/>
            <person name="Fraser-Liggett C."/>
            <person name="Slatko B."/>
            <person name="Blaxter M.L."/>
            <person name="Scott A.L."/>
        </authorList>
    </citation>
    <scope>NUCLEOTIDE SEQUENCE</scope>
    <source>
        <strain evidence="2">FR3</strain>
    </source>
</reference>
<gene>
    <name evidence="2" type="primary">Bm102</name>
    <name evidence="3" type="synonym">Bm104</name>
    <name evidence="1" type="synonym">Bm41</name>
    <name evidence="2" type="ORF">BM_Bm102</name>
    <name evidence="3" type="ORF">BM_Bm104</name>
    <name evidence="1" type="ORF">BM_Bm41</name>
</gene>
<evidence type="ECO:0000313" key="3">
    <source>
        <dbReference type="EMBL" id="CDP91210.2"/>
    </source>
</evidence>
<dbReference type="EMBL" id="LN855623">
    <property type="protein sequence ID" value="CDP91208.2"/>
    <property type="molecule type" value="Genomic_DNA"/>
</dbReference>
<sequence length="160" mass="18685">MKFIVYLHFVPQIHPVFIFTFKKRLALILETLYNYEKPTICTFYIIFLHFRHKHIISSVAVDNDKIEDYYSYGEPDDIDDNDFDNLFFTDITFNYTTFIFLSTSQHTTSPLAMNILTQLMRDGHITDAVLPWNTGRPLVLRLNRTTTGQNAGRIIGVQVV</sequence>
<protein>
    <submittedName>
        <fullName evidence="2">Bm102</fullName>
    </submittedName>
    <submittedName>
        <fullName evidence="3">Bm104</fullName>
    </submittedName>
    <submittedName>
        <fullName evidence="1">Bm41</fullName>
    </submittedName>
</protein>